<organism evidence="5 6">
    <name type="scientific">Tsukamurella asaccharolytica</name>
    <dbReference type="NCBI Taxonomy" id="2592067"/>
    <lineage>
        <taxon>Bacteria</taxon>
        <taxon>Bacillati</taxon>
        <taxon>Actinomycetota</taxon>
        <taxon>Actinomycetes</taxon>
        <taxon>Mycobacteriales</taxon>
        <taxon>Tsukamurellaceae</taxon>
        <taxon>Tsukamurella</taxon>
    </lineage>
</organism>
<evidence type="ECO:0000313" key="5">
    <source>
        <dbReference type="EMBL" id="TWS18564.1"/>
    </source>
</evidence>
<accession>A0A5C5R801</accession>
<proteinExistence type="inferred from homology"/>
<dbReference type="EMBL" id="VIGW01000008">
    <property type="protein sequence ID" value="TWS18564.1"/>
    <property type="molecule type" value="Genomic_DNA"/>
</dbReference>
<name>A0A5C5R801_9ACTN</name>
<keyword evidence="3" id="KW-1133">Transmembrane helix</keyword>
<dbReference type="InterPro" id="IPR004474">
    <property type="entry name" value="LytR_CpsA_psr"/>
</dbReference>
<dbReference type="AlphaFoldDB" id="A0A5C5R801"/>
<gene>
    <name evidence="5" type="ORF">FK529_14700</name>
</gene>
<reference evidence="5 6" key="1">
    <citation type="submission" date="2019-06" db="EMBL/GenBank/DDBJ databases">
        <title>Tsukamurella conjunctivitidis sp. nov., Tsukamurella assacharolytica sp. nov. and Tsukamurella sputae sp. nov. isolated from patients with conjunctivitis, bacteraemia (lymphoma) and respiratory infection (sputum) in Hong Kong.</title>
        <authorList>
            <person name="Teng J.L.L."/>
            <person name="Lee H.H."/>
            <person name="Fong J.Y.H."/>
            <person name="Fok K.M.N."/>
            <person name="Lau S.K.P."/>
            <person name="Woo P.C.Y."/>
        </authorList>
    </citation>
    <scope>NUCLEOTIDE SEQUENCE [LARGE SCALE GENOMIC DNA]</scope>
    <source>
        <strain evidence="5 6">HKU71</strain>
    </source>
</reference>
<keyword evidence="3" id="KW-0812">Transmembrane</keyword>
<dbReference type="Pfam" id="PF03816">
    <property type="entry name" value="LytR_cpsA_psr"/>
    <property type="match status" value="1"/>
</dbReference>
<dbReference type="Gene3D" id="3.40.630.190">
    <property type="entry name" value="LCP protein"/>
    <property type="match status" value="1"/>
</dbReference>
<dbReference type="PANTHER" id="PTHR33392">
    <property type="entry name" value="POLYISOPRENYL-TEICHOIC ACID--PEPTIDOGLYCAN TEICHOIC ACID TRANSFERASE TAGU"/>
    <property type="match status" value="1"/>
</dbReference>
<evidence type="ECO:0000313" key="6">
    <source>
        <dbReference type="Proteomes" id="UP000317291"/>
    </source>
</evidence>
<feature type="transmembrane region" description="Helical" evidence="3">
    <location>
        <begin position="12"/>
        <end position="31"/>
    </location>
</feature>
<comment type="similarity">
    <text evidence="1">Belongs to the LytR/CpsA/Psr (LCP) family.</text>
</comment>
<sequence>MKRRTSGARGGRVAIALLSAVVLAVTGTVWWSTNLVIGGFNVSRALAEAKVAKSTGGAKNILLMGLDTRRDQNGDPLPADVLQQLHAGTSDNGGYNTNTLILLHVPADGKKVTAFSIPRDDYVSFVGVDSKKKGKIKEAYGTRKAEVEDTLAAAGVSDRKELESKARESARAATIATVGRLVGVPIDHFAEVSLVGFYDLAQTLGGVEVCLNNPVRDSYSGAAFPAGRQKLNASQSLAFVRQRHGLADGDLDRTHRQQAFIAGVMVQLQKQGVFGDVRKLQSLIAVAQKDVVVSDGWNLQEFAQQAGQIAGTNLTFTTLPVLGYDTIDQQAVNLVDPKAIRAQVQKAFGQSVPEPDEAEGSSDATSSTGSAPVPKPVGFTAPRAPSTTSASATATGGPVPDAGTTLRGGEIPCVD</sequence>
<feature type="compositionally biased region" description="Low complexity" evidence="2">
    <location>
        <begin position="380"/>
        <end position="398"/>
    </location>
</feature>
<dbReference type="OrthoDB" id="9782542at2"/>
<evidence type="ECO:0000256" key="2">
    <source>
        <dbReference type="SAM" id="MobiDB-lite"/>
    </source>
</evidence>
<dbReference type="RefSeq" id="WP_146562491.1">
    <property type="nucleotide sequence ID" value="NZ_VIGW01000008.1"/>
</dbReference>
<dbReference type="PANTHER" id="PTHR33392:SF6">
    <property type="entry name" value="POLYISOPRENYL-TEICHOIC ACID--PEPTIDOGLYCAN TEICHOIC ACID TRANSFERASE TAGU"/>
    <property type="match status" value="1"/>
</dbReference>
<dbReference type="Proteomes" id="UP000317291">
    <property type="component" value="Unassembled WGS sequence"/>
</dbReference>
<evidence type="ECO:0000259" key="4">
    <source>
        <dbReference type="Pfam" id="PF03816"/>
    </source>
</evidence>
<keyword evidence="6" id="KW-1185">Reference proteome</keyword>
<feature type="domain" description="Cell envelope-related transcriptional attenuator" evidence="4">
    <location>
        <begin position="96"/>
        <end position="269"/>
    </location>
</feature>
<protein>
    <submittedName>
        <fullName evidence="5">LytR family transcriptional regulator</fullName>
    </submittedName>
</protein>
<evidence type="ECO:0000256" key="1">
    <source>
        <dbReference type="ARBA" id="ARBA00006068"/>
    </source>
</evidence>
<keyword evidence="3" id="KW-0472">Membrane</keyword>
<feature type="region of interest" description="Disordered" evidence="2">
    <location>
        <begin position="346"/>
        <end position="415"/>
    </location>
</feature>
<feature type="compositionally biased region" description="Low complexity" evidence="2">
    <location>
        <begin position="361"/>
        <end position="370"/>
    </location>
</feature>
<dbReference type="InterPro" id="IPR050922">
    <property type="entry name" value="LytR/CpsA/Psr_CW_biosynth"/>
</dbReference>
<comment type="caution">
    <text evidence="5">The sequence shown here is derived from an EMBL/GenBank/DDBJ whole genome shotgun (WGS) entry which is preliminary data.</text>
</comment>
<evidence type="ECO:0000256" key="3">
    <source>
        <dbReference type="SAM" id="Phobius"/>
    </source>
</evidence>
<dbReference type="NCBIfam" id="TIGR00350">
    <property type="entry name" value="lytR_cpsA_psr"/>
    <property type="match status" value="1"/>
</dbReference>